<sequence>MGAVRFVQSELGSTNSLSLRVWSLEVKLSHVVGPKSSALIQERPFDSHTLTLTICQGVPACQNRYHQVASWEVLFTSFLHLTCAAQAKCKALVQQKWDLPHSVRLKLNLCALRLGPRQL</sequence>
<evidence type="ECO:0000313" key="1">
    <source>
        <dbReference type="EMBL" id="CAE7735933.1"/>
    </source>
</evidence>
<name>A0A812XQN9_9DINO</name>
<proteinExistence type="predicted"/>
<dbReference type="Proteomes" id="UP000601435">
    <property type="component" value="Unassembled WGS sequence"/>
</dbReference>
<organism evidence="1 2">
    <name type="scientific">Symbiodinium necroappetens</name>
    <dbReference type="NCBI Taxonomy" id="1628268"/>
    <lineage>
        <taxon>Eukaryota</taxon>
        <taxon>Sar</taxon>
        <taxon>Alveolata</taxon>
        <taxon>Dinophyceae</taxon>
        <taxon>Suessiales</taxon>
        <taxon>Symbiodiniaceae</taxon>
        <taxon>Symbiodinium</taxon>
    </lineage>
</organism>
<dbReference type="EMBL" id="CAJNJA010037622">
    <property type="protein sequence ID" value="CAE7735933.1"/>
    <property type="molecule type" value="Genomic_DNA"/>
</dbReference>
<keyword evidence="2" id="KW-1185">Reference proteome</keyword>
<dbReference type="OrthoDB" id="10270180at2759"/>
<dbReference type="AlphaFoldDB" id="A0A812XQN9"/>
<protein>
    <submittedName>
        <fullName evidence="1">Uncharacterized protein</fullName>
    </submittedName>
</protein>
<gene>
    <name evidence="1" type="ORF">SNEC2469_LOCUS21271</name>
</gene>
<reference evidence="1" key="1">
    <citation type="submission" date="2021-02" db="EMBL/GenBank/DDBJ databases">
        <authorList>
            <person name="Dougan E. K."/>
            <person name="Rhodes N."/>
            <person name="Thang M."/>
            <person name="Chan C."/>
        </authorList>
    </citation>
    <scope>NUCLEOTIDE SEQUENCE</scope>
</reference>
<evidence type="ECO:0000313" key="2">
    <source>
        <dbReference type="Proteomes" id="UP000601435"/>
    </source>
</evidence>
<comment type="caution">
    <text evidence="1">The sequence shown here is derived from an EMBL/GenBank/DDBJ whole genome shotgun (WGS) entry which is preliminary data.</text>
</comment>
<accession>A0A812XQN9</accession>